<dbReference type="SUPFAM" id="SSF46894">
    <property type="entry name" value="C-terminal effector domain of the bipartite response regulators"/>
    <property type="match status" value="1"/>
</dbReference>
<dbReference type="PANTHER" id="PTHR44757:SF2">
    <property type="entry name" value="BIOFILM ARCHITECTURE MAINTENANCE PROTEIN MBAA"/>
    <property type="match status" value="1"/>
</dbReference>
<proteinExistence type="predicted"/>
<feature type="domain" description="PAC" evidence="5">
    <location>
        <begin position="266"/>
        <end position="318"/>
    </location>
</feature>
<dbReference type="Gene3D" id="3.30.450.40">
    <property type="match status" value="1"/>
</dbReference>
<dbReference type="InterPro" id="IPR029016">
    <property type="entry name" value="GAF-like_dom_sf"/>
</dbReference>
<dbReference type="GO" id="GO:0006355">
    <property type="term" value="P:regulation of DNA-templated transcription"/>
    <property type="evidence" value="ECO:0007669"/>
    <property type="project" value="InterPro"/>
</dbReference>
<dbReference type="InterPro" id="IPR001610">
    <property type="entry name" value="PAC"/>
</dbReference>
<dbReference type="Proteomes" id="UP000777265">
    <property type="component" value="Unassembled WGS sequence"/>
</dbReference>
<protein>
    <submittedName>
        <fullName evidence="6">PAS domain S-box protein</fullName>
    </submittedName>
</protein>
<reference evidence="6" key="2">
    <citation type="submission" date="2020-01" db="EMBL/GenBank/DDBJ databases">
        <authorList>
            <person name="Campanaro S."/>
        </authorList>
    </citation>
    <scope>NUCLEOTIDE SEQUENCE</scope>
    <source>
        <strain evidence="6">AS06rmzACSIP_7</strain>
    </source>
</reference>
<dbReference type="SUPFAM" id="SSF55781">
    <property type="entry name" value="GAF domain-like"/>
    <property type="match status" value="1"/>
</dbReference>
<dbReference type="SMART" id="SM00086">
    <property type="entry name" value="PAC"/>
    <property type="match status" value="2"/>
</dbReference>
<feature type="domain" description="HTH luxR-type" evidence="3">
    <location>
        <begin position="682"/>
        <end position="748"/>
    </location>
</feature>
<dbReference type="InterPro" id="IPR003018">
    <property type="entry name" value="GAF"/>
</dbReference>
<comment type="caution">
    <text evidence="6">The sequence shown here is derived from an EMBL/GenBank/DDBJ whole genome shotgun (WGS) entry which is preliminary data.</text>
</comment>
<keyword evidence="2" id="KW-0804">Transcription</keyword>
<dbReference type="PROSITE" id="PS50112">
    <property type="entry name" value="PAS"/>
    <property type="match status" value="2"/>
</dbReference>
<dbReference type="InterPro" id="IPR036388">
    <property type="entry name" value="WH-like_DNA-bd_sf"/>
</dbReference>
<dbReference type="Gene3D" id="1.10.10.10">
    <property type="entry name" value="Winged helix-like DNA-binding domain superfamily/Winged helix DNA-binding domain"/>
    <property type="match status" value="1"/>
</dbReference>
<feature type="domain" description="PAS" evidence="4">
    <location>
        <begin position="312"/>
        <end position="353"/>
    </location>
</feature>
<dbReference type="SMART" id="SM00091">
    <property type="entry name" value="PAS"/>
    <property type="match status" value="3"/>
</dbReference>
<dbReference type="EMBL" id="JAAYEE010000134">
    <property type="protein sequence ID" value="NLW35457.1"/>
    <property type="molecule type" value="Genomic_DNA"/>
</dbReference>
<dbReference type="InterPro" id="IPR000700">
    <property type="entry name" value="PAS-assoc_C"/>
</dbReference>
<evidence type="ECO:0000256" key="1">
    <source>
        <dbReference type="ARBA" id="ARBA00023015"/>
    </source>
</evidence>
<dbReference type="SMART" id="SM00421">
    <property type="entry name" value="HTH_LUXR"/>
    <property type="match status" value="1"/>
</dbReference>
<dbReference type="CDD" id="cd00130">
    <property type="entry name" value="PAS"/>
    <property type="match status" value="3"/>
</dbReference>
<dbReference type="PANTHER" id="PTHR44757">
    <property type="entry name" value="DIGUANYLATE CYCLASE DGCP"/>
    <property type="match status" value="1"/>
</dbReference>
<accession>A0A971M3U5</accession>
<dbReference type="Pfam" id="PF13185">
    <property type="entry name" value="GAF_2"/>
    <property type="match status" value="1"/>
</dbReference>
<evidence type="ECO:0000313" key="7">
    <source>
        <dbReference type="Proteomes" id="UP000777265"/>
    </source>
</evidence>
<reference evidence="6" key="1">
    <citation type="journal article" date="2020" name="Biotechnol. Biofuels">
        <title>New insights from the biogas microbiome by comprehensive genome-resolved metagenomics of nearly 1600 species originating from multiple anaerobic digesters.</title>
        <authorList>
            <person name="Campanaro S."/>
            <person name="Treu L."/>
            <person name="Rodriguez-R L.M."/>
            <person name="Kovalovszki A."/>
            <person name="Ziels R.M."/>
            <person name="Maus I."/>
            <person name="Zhu X."/>
            <person name="Kougias P.G."/>
            <person name="Basile A."/>
            <person name="Luo G."/>
            <person name="Schluter A."/>
            <person name="Konstantinidis K.T."/>
            <person name="Angelidaki I."/>
        </authorList>
    </citation>
    <scope>NUCLEOTIDE SEQUENCE</scope>
    <source>
        <strain evidence="6">AS06rmzACSIP_7</strain>
    </source>
</reference>
<dbReference type="Pfam" id="PF13426">
    <property type="entry name" value="PAS_9"/>
    <property type="match status" value="3"/>
</dbReference>
<organism evidence="6 7">
    <name type="scientific">Syntrophorhabdus aromaticivorans</name>
    <dbReference type="NCBI Taxonomy" id="328301"/>
    <lineage>
        <taxon>Bacteria</taxon>
        <taxon>Pseudomonadati</taxon>
        <taxon>Thermodesulfobacteriota</taxon>
        <taxon>Syntrophorhabdia</taxon>
        <taxon>Syntrophorhabdales</taxon>
        <taxon>Syntrophorhabdaceae</taxon>
        <taxon>Syntrophorhabdus</taxon>
    </lineage>
</organism>
<feature type="domain" description="PAC" evidence="5">
    <location>
        <begin position="387"/>
        <end position="439"/>
    </location>
</feature>
<feature type="domain" description="PAS" evidence="4">
    <location>
        <begin position="192"/>
        <end position="233"/>
    </location>
</feature>
<dbReference type="InterPro" id="IPR035965">
    <property type="entry name" value="PAS-like_dom_sf"/>
</dbReference>
<evidence type="ECO:0000259" key="5">
    <source>
        <dbReference type="PROSITE" id="PS50113"/>
    </source>
</evidence>
<evidence type="ECO:0000259" key="3">
    <source>
        <dbReference type="PROSITE" id="PS50043"/>
    </source>
</evidence>
<keyword evidence="1" id="KW-0805">Transcription regulation</keyword>
<gene>
    <name evidence="6" type="ORF">GXY80_08255</name>
</gene>
<dbReference type="AlphaFoldDB" id="A0A971M3U5"/>
<dbReference type="Gene3D" id="3.30.450.20">
    <property type="entry name" value="PAS domain"/>
    <property type="match status" value="3"/>
</dbReference>
<sequence>SGHEVHRETSLDFPSLGLHLCKILYHPYPDTGGNPTGAIVMIHDLIEPKTDKMNLQASFENLTKASQEAIILVRDGVIEETGETFERLFGHPGEDAEGKPISGLIAPDCRAQTMEQIQEQTGGIFKTVGLRDENFRFPMEVNFRRFRLEGQELSVWAVRDLTKFEEIKQQAKAYQKHLEQMVKAQTERIEKRESKYRSFYENAIEGMFRVDTNGRLVNANAALARMYGYDRPEDLLEKASDLGDAYTRPKDGGKVTKLLQEEGVARDLETELYTKDGGRKWARMNVRAEKDKDGRILYYEGTLEDITEKKWAEDRYRNIFLNATEGIFQITPEGRCFNANPALARIHGFSSPEELMENATDISTQLHVDVETWYNYLALMEENGYVRDHLWKMYRKDGSIAWLSCNARVVRDETGKVLYHEGTIQDITEKRLMIQQILMQRDLALKLAQTGAVDAGLALVLEAAVKASGMESGGIWLKEPGEDMKLISSINFSPAFEKKCSLIAVGLRHWRRMMNKRRMVMVPARESMPNIYEEGYKCAVVIPILHDGQVIASFNLFSRTKNTISEQVLINLDFLAGQLGSIIVRMGIQQQVEQEIKTRREAEKALHAERQGLEEANIALKVLLGQREKDKEDLEQRFVSNVNELVLPYLEKLKKGRLEVLQRSTLHLIELNLKEILSPFRHNIRNFNLTPRQMDIVNLIKQGRTTKEIAGLLNTTKDAIDKQRFIIRKKLGVNKDKVNLRSLLLSFQ</sequence>
<name>A0A971M3U5_9BACT</name>
<dbReference type="PROSITE" id="PS50043">
    <property type="entry name" value="HTH_LUXR_2"/>
    <property type="match status" value="1"/>
</dbReference>
<evidence type="ECO:0000259" key="4">
    <source>
        <dbReference type="PROSITE" id="PS50112"/>
    </source>
</evidence>
<dbReference type="PROSITE" id="PS50113">
    <property type="entry name" value="PAC"/>
    <property type="match status" value="2"/>
</dbReference>
<dbReference type="NCBIfam" id="TIGR00229">
    <property type="entry name" value="sensory_box"/>
    <property type="match status" value="3"/>
</dbReference>
<feature type="non-terminal residue" evidence="6">
    <location>
        <position position="1"/>
    </location>
</feature>
<dbReference type="GO" id="GO:0003677">
    <property type="term" value="F:DNA binding"/>
    <property type="evidence" value="ECO:0007669"/>
    <property type="project" value="InterPro"/>
</dbReference>
<dbReference type="InterPro" id="IPR000014">
    <property type="entry name" value="PAS"/>
</dbReference>
<evidence type="ECO:0000256" key="2">
    <source>
        <dbReference type="ARBA" id="ARBA00023163"/>
    </source>
</evidence>
<evidence type="ECO:0000313" key="6">
    <source>
        <dbReference type="EMBL" id="NLW35457.1"/>
    </source>
</evidence>
<dbReference type="InterPro" id="IPR000792">
    <property type="entry name" value="Tscrpt_reg_LuxR_C"/>
</dbReference>
<dbReference type="InterPro" id="IPR052155">
    <property type="entry name" value="Biofilm_reg_signaling"/>
</dbReference>
<dbReference type="SUPFAM" id="SSF55785">
    <property type="entry name" value="PYP-like sensor domain (PAS domain)"/>
    <property type="match status" value="3"/>
</dbReference>
<dbReference type="InterPro" id="IPR016032">
    <property type="entry name" value="Sig_transdc_resp-reg_C-effctor"/>
</dbReference>